<dbReference type="InterPro" id="IPR013767">
    <property type="entry name" value="PAS_fold"/>
</dbReference>
<dbReference type="InterPro" id="IPR000014">
    <property type="entry name" value="PAS"/>
</dbReference>
<dbReference type="Pfam" id="PF00989">
    <property type="entry name" value="PAS"/>
    <property type="match status" value="1"/>
</dbReference>
<feature type="domain" description="PAS" evidence="1">
    <location>
        <begin position="138"/>
        <end position="183"/>
    </location>
</feature>
<accession>A0A101JHC5</accession>
<feature type="domain" description="PAS" evidence="1">
    <location>
        <begin position="18"/>
        <end position="84"/>
    </location>
</feature>
<dbReference type="PROSITE" id="PS50112">
    <property type="entry name" value="PAS"/>
    <property type="match status" value="2"/>
</dbReference>
<dbReference type="NCBIfam" id="TIGR00229">
    <property type="entry name" value="sensory_box"/>
    <property type="match status" value="2"/>
</dbReference>
<dbReference type="RefSeq" id="WP_067701470.1">
    <property type="nucleotide sequence ID" value="NZ_LLZH01000304.1"/>
</dbReference>
<protein>
    <recommendedName>
        <fullName evidence="1">PAS domain-containing protein</fullName>
    </recommendedName>
</protein>
<gene>
    <name evidence="2" type="ORF">ADL15_37105</name>
</gene>
<dbReference type="Gene3D" id="3.30.450.20">
    <property type="entry name" value="PAS domain"/>
    <property type="match status" value="3"/>
</dbReference>
<dbReference type="GO" id="GO:0006355">
    <property type="term" value="P:regulation of DNA-templated transcription"/>
    <property type="evidence" value="ECO:0007669"/>
    <property type="project" value="InterPro"/>
</dbReference>
<dbReference type="PANTHER" id="PTHR44757">
    <property type="entry name" value="DIGUANYLATE CYCLASE DGCP"/>
    <property type="match status" value="1"/>
</dbReference>
<dbReference type="InterPro" id="IPR052155">
    <property type="entry name" value="Biofilm_reg_signaling"/>
</dbReference>
<dbReference type="OrthoDB" id="3687827at2"/>
<dbReference type="InterPro" id="IPR013655">
    <property type="entry name" value="PAS_fold_3"/>
</dbReference>
<dbReference type="Pfam" id="PF08448">
    <property type="entry name" value="PAS_4"/>
    <property type="match status" value="1"/>
</dbReference>
<dbReference type="CDD" id="cd00130">
    <property type="entry name" value="PAS"/>
    <property type="match status" value="2"/>
</dbReference>
<dbReference type="SMART" id="SM00091">
    <property type="entry name" value="PAS"/>
    <property type="match status" value="3"/>
</dbReference>
<evidence type="ECO:0000313" key="3">
    <source>
        <dbReference type="Proteomes" id="UP000053244"/>
    </source>
</evidence>
<dbReference type="AlphaFoldDB" id="A0A101JHC5"/>
<dbReference type="PANTHER" id="PTHR44757:SF2">
    <property type="entry name" value="BIOFILM ARCHITECTURE MAINTENANCE PROTEIN MBAA"/>
    <property type="match status" value="1"/>
</dbReference>
<dbReference type="Pfam" id="PF08447">
    <property type="entry name" value="PAS_3"/>
    <property type="match status" value="1"/>
</dbReference>
<evidence type="ECO:0000259" key="1">
    <source>
        <dbReference type="PROSITE" id="PS50112"/>
    </source>
</evidence>
<dbReference type="SUPFAM" id="SSF55785">
    <property type="entry name" value="PYP-like sensor domain (PAS domain)"/>
    <property type="match status" value="3"/>
</dbReference>
<dbReference type="InterPro" id="IPR035965">
    <property type="entry name" value="PAS-like_dom_sf"/>
</dbReference>
<comment type="caution">
    <text evidence="2">The sequence shown here is derived from an EMBL/GenBank/DDBJ whole genome shotgun (WGS) entry which is preliminary data.</text>
</comment>
<organism evidence="2 3">
    <name type="scientific">Actinoplanes awajinensis subsp. mycoplanecinus</name>
    <dbReference type="NCBI Taxonomy" id="135947"/>
    <lineage>
        <taxon>Bacteria</taxon>
        <taxon>Bacillati</taxon>
        <taxon>Actinomycetota</taxon>
        <taxon>Actinomycetes</taxon>
        <taxon>Micromonosporales</taxon>
        <taxon>Micromonosporaceae</taxon>
        <taxon>Actinoplanes</taxon>
    </lineage>
</organism>
<dbReference type="EMBL" id="LLZH01000304">
    <property type="protein sequence ID" value="KUL26807.1"/>
    <property type="molecule type" value="Genomic_DNA"/>
</dbReference>
<dbReference type="Proteomes" id="UP000053244">
    <property type="component" value="Unassembled WGS sequence"/>
</dbReference>
<dbReference type="InterPro" id="IPR013656">
    <property type="entry name" value="PAS_4"/>
</dbReference>
<reference evidence="2 3" key="1">
    <citation type="submission" date="2015-10" db="EMBL/GenBank/DDBJ databases">
        <authorList>
            <person name="Gilbert D.G."/>
        </authorList>
    </citation>
    <scope>NUCLEOTIDE SEQUENCE [LARGE SCALE GENOMIC DNA]</scope>
    <source>
        <strain evidence="2 3">NRRL B-16712</strain>
    </source>
</reference>
<evidence type="ECO:0000313" key="2">
    <source>
        <dbReference type="EMBL" id="KUL26807.1"/>
    </source>
</evidence>
<name>A0A101JHC5_9ACTN</name>
<proteinExistence type="predicted"/>
<sequence length="479" mass="52686">MFSAPQIIEQPVADARYRAVDASALAFVQVDRTGLIQDWNPAAEQLFGWRRDEVVGRSLADTIIPAALRSAHNAGFARRLADGDGPGMSHRFEMPAVHRDGSELSISMTMDTLGPDGFCAFISDQTEWHQARQELQRSNQLITAILQHTTAVISAKDLDGRYLFVNGEYERVFQVAAADMVGRGEEDVLPAAVAAGSRAHDIDVAGNGAARTVLEELPFGDDIRQYVVTRVPLTDPDGSVYGVCTIAIDDTDRRRSEAALGASEERFRNTVNNAPGMLYQFRIEPDGSSGFSFVSQACRSLFGLEPRQITTSEADIMNFIVEEDRAAYRTAVGRSASTLEPWEWQGGIVRRDGERRWLYGIARPHREPGGATVWDGMLLDRTREHVARRELEDLAHRLASISFTRAADDRTDPVAALVDPADHAELTRIWAVARAGEPADAELAAAGPDGGRLWVRLRPRTEDDRLVVDGAGFHLEGRP</sequence>
<keyword evidence="3" id="KW-1185">Reference proteome</keyword>